<dbReference type="Pfam" id="PF04023">
    <property type="entry name" value="FeoA"/>
    <property type="match status" value="1"/>
</dbReference>
<gene>
    <name evidence="3" type="ORF">ENO59_11475</name>
</gene>
<dbReference type="InterPro" id="IPR038157">
    <property type="entry name" value="FeoA_core_dom"/>
</dbReference>
<dbReference type="Gene3D" id="2.30.30.90">
    <property type="match status" value="1"/>
</dbReference>
<dbReference type="PANTHER" id="PTHR42954:SF2">
    <property type="entry name" value="FE(2+) TRANSPORT PROTEIN A"/>
    <property type="match status" value="1"/>
</dbReference>
<comment type="caution">
    <text evidence="3">The sequence shown here is derived from an EMBL/GenBank/DDBJ whole genome shotgun (WGS) entry which is preliminary data.</text>
</comment>
<dbReference type="AlphaFoldDB" id="A0A7V2B2M5"/>
<evidence type="ECO:0000259" key="2">
    <source>
        <dbReference type="SMART" id="SM00899"/>
    </source>
</evidence>
<dbReference type="InterPro" id="IPR008988">
    <property type="entry name" value="Transcriptional_repressor_C"/>
</dbReference>
<keyword evidence="1" id="KW-0408">Iron</keyword>
<protein>
    <submittedName>
        <fullName evidence="3">Iron transporter</fullName>
    </submittedName>
</protein>
<reference evidence="3" key="1">
    <citation type="journal article" date="2020" name="mSystems">
        <title>Genome- and Community-Level Interaction Insights into Carbon Utilization and Element Cycling Functions of Hydrothermarchaeota in Hydrothermal Sediment.</title>
        <authorList>
            <person name="Zhou Z."/>
            <person name="Liu Y."/>
            <person name="Xu W."/>
            <person name="Pan J."/>
            <person name="Luo Z.H."/>
            <person name="Li M."/>
        </authorList>
    </citation>
    <scope>NUCLEOTIDE SEQUENCE [LARGE SCALE GENOMIC DNA]</scope>
    <source>
        <strain evidence="3">SpSt-143</strain>
    </source>
</reference>
<feature type="domain" description="Ferrous iron transporter FeoA-like" evidence="2">
    <location>
        <begin position="2"/>
        <end position="73"/>
    </location>
</feature>
<name>A0A7V2B2M5_RHOMR</name>
<dbReference type="SMART" id="SM00899">
    <property type="entry name" value="FeoA"/>
    <property type="match status" value="1"/>
</dbReference>
<dbReference type="InterPro" id="IPR007167">
    <property type="entry name" value="Fe-transptr_FeoA-like"/>
</dbReference>
<organism evidence="3">
    <name type="scientific">Rhodothermus marinus</name>
    <name type="common">Rhodothermus obamensis</name>
    <dbReference type="NCBI Taxonomy" id="29549"/>
    <lineage>
        <taxon>Bacteria</taxon>
        <taxon>Pseudomonadati</taxon>
        <taxon>Rhodothermota</taxon>
        <taxon>Rhodothermia</taxon>
        <taxon>Rhodothermales</taxon>
        <taxon>Rhodothermaceae</taxon>
        <taxon>Rhodothermus</taxon>
    </lineage>
</organism>
<dbReference type="SUPFAM" id="SSF50037">
    <property type="entry name" value="C-terminal domain of transcriptional repressors"/>
    <property type="match status" value="1"/>
</dbReference>
<dbReference type="GO" id="GO:0046914">
    <property type="term" value="F:transition metal ion binding"/>
    <property type="evidence" value="ECO:0007669"/>
    <property type="project" value="InterPro"/>
</dbReference>
<accession>A0A7V2B2M5</accession>
<dbReference type="InterPro" id="IPR052713">
    <property type="entry name" value="FeoA"/>
</dbReference>
<proteinExistence type="predicted"/>
<dbReference type="EMBL" id="DSGB01000006">
    <property type="protein sequence ID" value="HER97105.1"/>
    <property type="molecule type" value="Genomic_DNA"/>
</dbReference>
<dbReference type="PANTHER" id="PTHR42954">
    <property type="entry name" value="FE(2+) TRANSPORT PROTEIN A"/>
    <property type="match status" value="1"/>
</dbReference>
<evidence type="ECO:0000256" key="1">
    <source>
        <dbReference type="ARBA" id="ARBA00023004"/>
    </source>
</evidence>
<sequence length="74" mass="8335">MATLRDLQPGERGRVVGYVTDHLPSRILEMGLLPDTVVELVRLAPLGDPIDLKVRGFHLSIRKHEAELILVERL</sequence>
<evidence type="ECO:0000313" key="3">
    <source>
        <dbReference type="EMBL" id="HER97105.1"/>
    </source>
</evidence>